<evidence type="ECO:0000313" key="2">
    <source>
        <dbReference type="EMBL" id="GIQ90894.1"/>
    </source>
</evidence>
<comment type="caution">
    <text evidence="2">The sequence shown here is derived from an EMBL/GenBank/DDBJ whole genome shotgun (WGS) entry which is preliminary data.</text>
</comment>
<dbReference type="AlphaFoldDB" id="A0A9K3D8F4"/>
<feature type="signal peptide" evidence="1">
    <location>
        <begin position="1"/>
        <end position="17"/>
    </location>
</feature>
<dbReference type="SUPFAM" id="SSF53474">
    <property type="entry name" value="alpha/beta-Hydrolases"/>
    <property type="match status" value="1"/>
</dbReference>
<dbReference type="OrthoDB" id="190201at2759"/>
<accession>A0A9K3D8F4</accession>
<evidence type="ECO:0000313" key="3">
    <source>
        <dbReference type="Proteomes" id="UP000265618"/>
    </source>
</evidence>
<dbReference type="EMBL" id="BDIP01006832">
    <property type="protein sequence ID" value="GIQ90894.1"/>
    <property type="molecule type" value="Genomic_DNA"/>
</dbReference>
<feature type="chain" id="PRO_5039905885" evidence="1">
    <location>
        <begin position="18"/>
        <end position="129"/>
    </location>
</feature>
<dbReference type="Proteomes" id="UP000265618">
    <property type="component" value="Unassembled WGS sequence"/>
</dbReference>
<gene>
    <name evidence="2" type="ORF">KIPB_013879</name>
</gene>
<dbReference type="InterPro" id="IPR029058">
    <property type="entry name" value="AB_hydrolase_fold"/>
</dbReference>
<sequence length="129" mass="13889">MLCLSLGFLCLFVGALCEDPYIFSFQDVQARDGLACSVDVVTGTLSVGVDGTLMEEGQEGGFEVYYEIHVAEGQQLSEVSTSIVAIHGGPGSAHNYLTTCDSLICTDPSVAVIYYDQVWCGYTHTLMSR</sequence>
<keyword evidence="1" id="KW-0732">Signal</keyword>
<proteinExistence type="predicted"/>
<organism evidence="2 3">
    <name type="scientific">Kipferlia bialata</name>
    <dbReference type="NCBI Taxonomy" id="797122"/>
    <lineage>
        <taxon>Eukaryota</taxon>
        <taxon>Metamonada</taxon>
        <taxon>Carpediemonas-like organisms</taxon>
        <taxon>Kipferlia</taxon>
    </lineage>
</organism>
<keyword evidence="3" id="KW-1185">Reference proteome</keyword>
<reference evidence="2 3" key="1">
    <citation type="journal article" date="2018" name="PLoS ONE">
        <title>The draft genome of Kipferlia bialata reveals reductive genome evolution in fornicate parasites.</title>
        <authorList>
            <person name="Tanifuji G."/>
            <person name="Takabayashi S."/>
            <person name="Kume K."/>
            <person name="Takagi M."/>
            <person name="Nakayama T."/>
            <person name="Kamikawa R."/>
            <person name="Inagaki Y."/>
            <person name="Hashimoto T."/>
        </authorList>
    </citation>
    <scope>NUCLEOTIDE SEQUENCE [LARGE SCALE GENOMIC DNA]</scope>
    <source>
        <strain evidence="2">NY0173</strain>
    </source>
</reference>
<protein>
    <submittedName>
        <fullName evidence="2">Uncharacterized protein</fullName>
    </submittedName>
</protein>
<evidence type="ECO:0000256" key="1">
    <source>
        <dbReference type="SAM" id="SignalP"/>
    </source>
</evidence>
<name>A0A9K3D8F4_9EUKA</name>